<gene>
    <name evidence="1" type="ORF">TTRE_0000448201</name>
</gene>
<dbReference type="EMBL" id="HG806018">
    <property type="protein sequence ID" value="CDW56207.1"/>
    <property type="molecule type" value="Genomic_DNA"/>
</dbReference>
<organism evidence="1 2">
    <name type="scientific">Trichuris trichiura</name>
    <name type="common">Whipworm</name>
    <name type="synonym">Trichocephalus trichiurus</name>
    <dbReference type="NCBI Taxonomy" id="36087"/>
    <lineage>
        <taxon>Eukaryota</taxon>
        <taxon>Metazoa</taxon>
        <taxon>Ecdysozoa</taxon>
        <taxon>Nematoda</taxon>
        <taxon>Enoplea</taxon>
        <taxon>Dorylaimia</taxon>
        <taxon>Trichinellida</taxon>
        <taxon>Trichuridae</taxon>
        <taxon>Trichuris</taxon>
    </lineage>
</organism>
<evidence type="ECO:0000313" key="1">
    <source>
        <dbReference type="EMBL" id="CDW56207.1"/>
    </source>
</evidence>
<dbReference type="Proteomes" id="UP000030665">
    <property type="component" value="Unassembled WGS sequence"/>
</dbReference>
<accession>A0A077Z6Z5</accession>
<evidence type="ECO:0000313" key="2">
    <source>
        <dbReference type="Proteomes" id="UP000030665"/>
    </source>
</evidence>
<keyword evidence="2" id="KW-1185">Reference proteome</keyword>
<reference evidence="1" key="1">
    <citation type="submission" date="2014-01" db="EMBL/GenBank/DDBJ databases">
        <authorList>
            <person name="Aslett M."/>
        </authorList>
    </citation>
    <scope>NUCLEOTIDE SEQUENCE</scope>
</reference>
<name>A0A077Z6Z5_TRITR</name>
<proteinExistence type="predicted"/>
<dbReference type="OrthoDB" id="10342211at2759"/>
<dbReference type="AlphaFoldDB" id="A0A077Z6Z5"/>
<reference evidence="1" key="2">
    <citation type="submission" date="2014-03" db="EMBL/GenBank/DDBJ databases">
        <title>The whipworm genome and dual-species transcriptomics of an intimate host-pathogen interaction.</title>
        <authorList>
            <person name="Foth B.J."/>
            <person name="Tsai I.J."/>
            <person name="Reid A.J."/>
            <person name="Bancroft A.J."/>
            <person name="Nichol S."/>
            <person name="Tracey A."/>
            <person name="Holroyd N."/>
            <person name="Cotton J.A."/>
            <person name="Stanley E.J."/>
            <person name="Zarowiecki M."/>
            <person name="Liu J.Z."/>
            <person name="Huckvale T."/>
            <person name="Cooper P.J."/>
            <person name="Grencis R.K."/>
            <person name="Berriman M."/>
        </authorList>
    </citation>
    <scope>NUCLEOTIDE SEQUENCE [LARGE SCALE GENOMIC DNA]</scope>
</reference>
<protein>
    <submittedName>
        <fullName evidence="1">Uncharacterized protein</fullName>
    </submittedName>
</protein>
<sequence length="241" mass="27348">MYPHWRWNYRNRLGKQKKVKLRSSLVVASPIYSPIIEQLSGEPLETALKYTSEESDTDLPKPPDDDTDAAELFLQLQPKVGEKHVEEVAVDADLINDIFDDSSSQGDVKTSSEETKILYNIEEDSFGFDCACKGGDRVFWSLLEKSLSCAPSVKHQKFCLLQSEKNDETMMGSHSDQLLSPDDTIDDAEFKEIFPETTGEITLITCRYRSHSPHSNGSRSRRYRNCPVHIRFKSSSSDSDE</sequence>